<name>A0A653UM49_9FLAO</name>
<gene>
    <name evidence="2" type="ORF">MARI151_50187</name>
</gene>
<dbReference type="InterPro" id="IPR010499">
    <property type="entry name" value="AraC_E-bd"/>
</dbReference>
<evidence type="ECO:0000313" key="3">
    <source>
        <dbReference type="Proteomes" id="UP000430202"/>
    </source>
</evidence>
<dbReference type="SMART" id="SM00871">
    <property type="entry name" value="AraC_E_bind"/>
    <property type="match status" value="1"/>
</dbReference>
<dbReference type="Proteomes" id="UP000430202">
    <property type="component" value="Unassembled WGS sequence"/>
</dbReference>
<dbReference type="InterPro" id="IPR011256">
    <property type="entry name" value="Reg_factor_effector_dom_sf"/>
</dbReference>
<proteinExistence type="predicted"/>
<dbReference type="PANTHER" id="PTHR36444:SF2">
    <property type="entry name" value="TRANSCRIPTIONAL REGULATOR PROTEIN YOBU-RELATED"/>
    <property type="match status" value="1"/>
</dbReference>
<accession>A0A653UM49</accession>
<dbReference type="Pfam" id="PF06445">
    <property type="entry name" value="GyrI-like"/>
    <property type="match status" value="1"/>
</dbReference>
<reference evidence="2 3" key="1">
    <citation type="submission" date="2019-10" db="EMBL/GenBank/DDBJ databases">
        <authorList>
            <person name="Karimi E."/>
        </authorList>
    </citation>
    <scope>NUCLEOTIDE SEQUENCE [LARGE SCALE GENOMIC DNA]</scope>
    <source>
        <strain evidence="2">Maribacter sp. 151</strain>
    </source>
</reference>
<dbReference type="Gene3D" id="3.20.80.10">
    <property type="entry name" value="Regulatory factor, effector binding domain"/>
    <property type="match status" value="1"/>
</dbReference>
<keyword evidence="3" id="KW-1185">Reference proteome</keyword>
<dbReference type="SUPFAM" id="SSF55136">
    <property type="entry name" value="Probable bacterial effector-binding domain"/>
    <property type="match status" value="1"/>
</dbReference>
<dbReference type="EMBL" id="CABWLR010000005">
    <property type="protein sequence ID" value="VXB94737.1"/>
    <property type="molecule type" value="Genomic_DNA"/>
</dbReference>
<organism evidence="2 3">
    <name type="scientific">Maribacter litoralis</name>
    <dbReference type="NCBI Taxonomy" id="2059726"/>
    <lineage>
        <taxon>Bacteria</taxon>
        <taxon>Pseudomonadati</taxon>
        <taxon>Bacteroidota</taxon>
        <taxon>Flavobacteriia</taxon>
        <taxon>Flavobacteriales</taxon>
        <taxon>Flavobacteriaceae</taxon>
        <taxon>Maribacter</taxon>
    </lineage>
</organism>
<evidence type="ECO:0000259" key="1">
    <source>
        <dbReference type="SMART" id="SM00871"/>
    </source>
</evidence>
<sequence length="165" mass="19180">MISMNNMTPKIVPLKKKKLVGLSTEMSLVDNRTSELWKNFRQRSSKIVNRSSDDFISLQEYPANYFQEFSPIAKYVKWACVEVEDFNSVPEGMNRLILDGGLFAVFNYKGSAQNVASFFQYIYGEWIPNSDYNLDNRPHFEVLGAKYKNNDPNSEEEVWIPIQEK</sequence>
<dbReference type="InterPro" id="IPR053182">
    <property type="entry name" value="YobU-like_regulator"/>
</dbReference>
<dbReference type="AlphaFoldDB" id="A0A653UM49"/>
<dbReference type="PANTHER" id="PTHR36444">
    <property type="entry name" value="TRANSCRIPTIONAL REGULATOR PROTEIN YOBU-RELATED"/>
    <property type="match status" value="1"/>
</dbReference>
<feature type="domain" description="AraC effector-binding" evidence="1">
    <location>
        <begin position="7"/>
        <end position="163"/>
    </location>
</feature>
<protein>
    <submittedName>
        <fullName evidence="2">AraC family transcriptional regulator</fullName>
    </submittedName>
</protein>
<dbReference type="InterPro" id="IPR029442">
    <property type="entry name" value="GyrI-like"/>
</dbReference>
<evidence type="ECO:0000313" key="2">
    <source>
        <dbReference type="EMBL" id="VXB94737.1"/>
    </source>
</evidence>